<dbReference type="EC" id="4.2.1.96" evidence="3"/>
<evidence type="ECO:0000256" key="3">
    <source>
        <dbReference type="ARBA" id="ARBA00013252"/>
    </source>
</evidence>
<comment type="similarity">
    <text evidence="2">Belongs to the pterin-4-alpha-carbinolamine dehydratase family.</text>
</comment>
<dbReference type="Proteomes" id="UP001221142">
    <property type="component" value="Unassembled WGS sequence"/>
</dbReference>
<dbReference type="Gene3D" id="3.30.1360.20">
    <property type="entry name" value="Transcriptional coactivator/pterin dehydratase"/>
    <property type="match status" value="1"/>
</dbReference>
<accession>A0AAD7CJT2</accession>
<dbReference type="EMBL" id="JARKIF010000001">
    <property type="protein sequence ID" value="KAJ7650628.1"/>
    <property type="molecule type" value="Genomic_DNA"/>
</dbReference>
<proteinExistence type="inferred from homology"/>
<dbReference type="InterPro" id="IPR001533">
    <property type="entry name" value="Pterin_deHydtase"/>
</dbReference>
<dbReference type="GO" id="GO:0006729">
    <property type="term" value="P:tetrahydrobiopterin biosynthetic process"/>
    <property type="evidence" value="ECO:0007669"/>
    <property type="project" value="InterPro"/>
</dbReference>
<gene>
    <name evidence="5" type="ORF">FB45DRAFT_888301</name>
</gene>
<evidence type="ECO:0000256" key="2">
    <source>
        <dbReference type="ARBA" id="ARBA00006472"/>
    </source>
</evidence>
<evidence type="ECO:0000313" key="6">
    <source>
        <dbReference type="Proteomes" id="UP001221142"/>
    </source>
</evidence>
<organism evidence="5 6">
    <name type="scientific">Roridomyces roridus</name>
    <dbReference type="NCBI Taxonomy" id="1738132"/>
    <lineage>
        <taxon>Eukaryota</taxon>
        <taxon>Fungi</taxon>
        <taxon>Dikarya</taxon>
        <taxon>Basidiomycota</taxon>
        <taxon>Agaricomycotina</taxon>
        <taxon>Agaricomycetes</taxon>
        <taxon>Agaricomycetidae</taxon>
        <taxon>Agaricales</taxon>
        <taxon>Marasmiineae</taxon>
        <taxon>Mycenaceae</taxon>
        <taxon>Roridomyces</taxon>
    </lineage>
</organism>
<keyword evidence="4" id="KW-0456">Lyase</keyword>
<evidence type="ECO:0000256" key="4">
    <source>
        <dbReference type="ARBA" id="ARBA00023239"/>
    </source>
</evidence>
<dbReference type="InterPro" id="IPR036428">
    <property type="entry name" value="PCD_sf"/>
</dbReference>
<dbReference type="GO" id="GO:0008124">
    <property type="term" value="F:4-alpha-hydroxytetrahydrobiopterin dehydratase activity"/>
    <property type="evidence" value="ECO:0007669"/>
    <property type="project" value="UniProtKB-EC"/>
</dbReference>
<evidence type="ECO:0000256" key="1">
    <source>
        <dbReference type="ARBA" id="ARBA00001554"/>
    </source>
</evidence>
<keyword evidence="6" id="KW-1185">Reference proteome</keyword>
<reference evidence="5" key="1">
    <citation type="submission" date="2023-03" db="EMBL/GenBank/DDBJ databases">
        <title>Massive genome expansion in bonnet fungi (Mycena s.s.) driven by repeated elements and novel gene families across ecological guilds.</title>
        <authorList>
            <consortium name="Lawrence Berkeley National Laboratory"/>
            <person name="Harder C.B."/>
            <person name="Miyauchi S."/>
            <person name="Viragh M."/>
            <person name="Kuo A."/>
            <person name="Thoen E."/>
            <person name="Andreopoulos B."/>
            <person name="Lu D."/>
            <person name="Skrede I."/>
            <person name="Drula E."/>
            <person name="Henrissat B."/>
            <person name="Morin E."/>
            <person name="Kohler A."/>
            <person name="Barry K."/>
            <person name="LaButti K."/>
            <person name="Morin E."/>
            <person name="Salamov A."/>
            <person name="Lipzen A."/>
            <person name="Mereny Z."/>
            <person name="Hegedus B."/>
            <person name="Baldrian P."/>
            <person name="Stursova M."/>
            <person name="Weitz H."/>
            <person name="Taylor A."/>
            <person name="Grigoriev I.V."/>
            <person name="Nagy L.G."/>
            <person name="Martin F."/>
            <person name="Kauserud H."/>
        </authorList>
    </citation>
    <scope>NUCLEOTIDE SEQUENCE</scope>
    <source>
        <strain evidence="5">9284</strain>
    </source>
</reference>
<name>A0AAD7CJT2_9AGAR</name>
<evidence type="ECO:0000313" key="5">
    <source>
        <dbReference type="EMBL" id="KAJ7650628.1"/>
    </source>
</evidence>
<protein>
    <recommendedName>
        <fullName evidence="3">4a-hydroxytetrahydrobiopterin dehydratase</fullName>
        <ecNumber evidence="3">4.2.1.96</ecNumber>
    </recommendedName>
</protein>
<comment type="caution">
    <text evidence="5">The sequence shown here is derived from an EMBL/GenBank/DDBJ whole genome shotgun (WGS) entry which is preliminary data.</text>
</comment>
<dbReference type="Pfam" id="PF01329">
    <property type="entry name" value="Pterin_4a"/>
    <property type="match status" value="1"/>
</dbReference>
<dbReference type="SUPFAM" id="SSF55248">
    <property type="entry name" value="PCD-like"/>
    <property type="match status" value="1"/>
</dbReference>
<sequence>MFSRLSRPVARRLFSSDAPTAVPIPGKPKGWPTPWITEEDANNYLFPLYLRSWYIAAIGKEHSTLRTAGLACRFTFPTPSPASAFLQQVVELSEQEKHHPAWLKVQHSPRNSAVHICTTTHSALRPEWHPNDTDESRALEGLTLRDLRFAALISCLPTTPPPTREIGPSSTRPDWDGLCTTFRQWSTPVAPTASTPKTKQVEAKPSKTAVCIACGGPHSIAACSTRQNFEPPPCAVCGGPHWRVDCPTVVLSRRNGLTVAQARKRFGSSEQTAPNKPCPNCGGAHWKEDCRKPHAPPELLQPFEL</sequence>
<dbReference type="AlphaFoldDB" id="A0AAD7CJT2"/>
<comment type="catalytic activity">
    <reaction evidence="1">
        <text>(4aS,6R)-4a-hydroxy-L-erythro-5,6,7,8-tetrahydrobiopterin = (6R)-L-erythro-6,7-dihydrobiopterin + H2O</text>
        <dbReference type="Rhea" id="RHEA:11920"/>
        <dbReference type="ChEBI" id="CHEBI:15377"/>
        <dbReference type="ChEBI" id="CHEBI:15642"/>
        <dbReference type="ChEBI" id="CHEBI:43120"/>
        <dbReference type="EC" id="4.2.1.96"/>
    </reaction>
</comment>